<accession>A0A8S5N6D0</accession>
<protein>
    <submittedName>
        <fullName evidence="1">Uncharacterized protein</fullName>
    </submittedName>
</protein>
<reference evidence="1" key="1">
    <citation type="journal article" date="2021" name="Proc. Natl. Acad. Sci. U.S.A.">
        <title>A Catalog of Tens of Thousands of Viruses from Human Metagenomes Reveals Hidden Associations with Chronic Diseases.</title>
        <authorList>
            <person name="Tisza M.J."/>
            <person name="Buck C.B."/>
        </authorList>
    </citation>
    <scope>NUCLEOTIDE SEQUENCE</scope>
    <source>
        <strain evidence="1">CtXjW8</strain>
    </source>
</reference>
<name>A0A8S5N6D0_9CAUD</name>
<evidence type="ECO:0000313" key="1">
    <source>
        <dbReference type="EMBL" id="DAD89691.1"/>
    </source>
</evidence>
<dbReference type="EMBL" id="BK015067">
    <property type="protein sequence ID" value="DAD89691.1"/>
    <property type="molecule type" value="Genomic_DNA"/>
</dbReference>
<organism evidence="1">
    <name type="scientific">Caudovirales sp. ctXjW8</name>
    <dbReference type="NCBI Taxonomy" id="2826779"/>
    <lineage>
        <taxon>Viruses</taxon>
        <taxon>Duplodnaviria</taxon>
        <taxon>Heunggongvirae</taxon>
        <taxon>Uroviricota</taxon>
        <taxon>Caudoviricetes</taxon>
    </lineage>
</organism>
<proteinExistence type="predicted"/>
<sequence length="94" mass="10380">MQIVKDTAAMNELTLVSGELQVIKDLLNIFYCWYDDTHKGSSIDRSYTKSDISNMWGDAPMYMSVLHSAFASVGQLQKEVDEVLDADTGKAVGA</sequence>